<organism evidence="1">
    <name type="scientific">Rhizophora mucronata</name>
    <name type="common">Asiatic mangrove</name>
    <dbReference type="NCBI Taxonomy" id="61149"/>
    <lineage>
        <taxon>Eukaryota</taxon>
        <taxon>Viridiplantae</taxon>
        <taxon>Streptophyta</taxon>
        <taxon>Embryophyta</taxon>
        <taxon>Tracheophyta</taxon>
        <taxon>Spermatophyta</taxon>
        <taxon>Magnoliopsida</taxon>
        <taxon>eudicotyledons</taxon>
        <taxon>Gunneridae</taxon>
        <taxon>Pentapetalae</taxon>
        <taxon>rosids</taxon>
        <taxon>fabids</taxon>
        <taxon>Malpighiales</taxon>
        <taxon>Rhizophoraceae</taxon>
        <taxon>Rhizophora</taxon>
    </lineage>
</organism>
<reference evidence="1" key="1">
    <citation type="submission" date="2018-02" db="EMBL/GenBank/DDBJ databases">
        <title>Rhizophora mucronata_Transcriptome.</title>
        <authorList>
            <person name="Meera S.P."/>
            <person name="Sreeshan A."/>
            <person name="Augustine A."/>
        </authorList>
    </citation>
    <scope>NUCLEOTIDE SEQUENCE</scope>
    <source>
        <tissue evidence="1">Leaf</tissue>
    </source>
</reference>
<dbReference type="AlphaFoldDB" id="A0A2P2Q3I8"/>
<accession>A0A2P2Q3I8</accession>
<name>A0A2P2Q3I8_RHIMU</name>
<proteinExistence type="predicted"/>
<protein>
    <submittedName>
        <fullName evidence="1">Uncharacterized protein</fullName>
    </submittedName>
</protein>
<sequence length="69" mass="8048">MPILLPDNICLKEKITAFFSNRRQRSLTMQFEITQNLSAFSFNWTCFGGLVWCLHCLMTGKVINQYLTL</sequence>
<dbReference type="EMBL" id="GGEC01081057">
    <property type="protein sequence ID" value="MBX61541.1"/>
    <property type="molecule type" value="Transcribed_RNA"/>
</dbReference>
<evidence type="ECO:0000313" key="1">
    <source>
        <dbReference type="EMBL" id="MBX61541.1"/>
    </source>
</evidence>